<dbReference type="EMBL" id="SNWR01000001">
    <property type="protein sequence ID" value="TDO39073.1"/>
    <property type="molecule type" value="Genomic_DNA"/>
</dbReference>
<name>A0A4R6JR29_9ACTN</name>
<dbReference type="SUPFAM" id="SSF53335">
    <property type="entry name" value="S-adenosyl-L-methionine-dependent methyltransferases"/>
    <property type="match status" value="1"/>
</dbReference>
<dbReference type="InterPro" id="IPR029063">
    <property type="entry name" value="SAM-dependent_MTases_sf"/>
</dbReference>
<evidence type="ECO:0000256" key="1">
    <source>
        <dbReference type="SAM" id="Coils"/>
    </source>
</evidence>
<sequence>MMEMIGGEMPSFTEDRPRAGGALFGHVAEQLPAGVDVLVAGPHTDELIDAVAARANVTCLVRSEPEAIALDARGLTVLCGTLVKLPDAEKYDVIVALDGVDRLCSVENEQLDWAASLQALKRALRPGGTLLLAVENELGVHRLVDPATHTSAQADSAWRPLGEFDTKPGNPTRLAGKLSAEGLAIDWLGSVWPVPETPTLIATPNALQDGPADVLAAVAAGAVGRAYTDKPVLSDPRRLAAAAVRGGLGAEFAASWLVVAHRAPRPAAVLNLPPVLAGDGPVVEIAPGPDGAWVRRVLRDAPDVLNGPLPTGRLLEELLLGAALRHDLPLLRRLLTGWAAAQPHATADNVVVHHDTFAVLDPSIPPQTDVIRRFAQTLLGGGYAHPWPAATDLTTLTSVLHGAAGLPDDVPPVPAEDELPLPDSRREHEEQLRALRRQIADATSRAQWYERELNKRDKELAKLRKQAEIFTGKVGYRVVKIGYGVARKARNRLRKGLK</sequence>
<organism evidence="2 3">
    <name type="scientific">Paractinoplanes brasiliensis</name>
    <dbReference type="NCBI Taxonomy" id="52695"/>
    <lineage>
        <taxon>Bacteria</taxon>
        <taxon>Bacillati</taxon>
        <taxon>Actinomycetota</taxon>
        <taxon>Actinomycetes</taxon>
        <taxon>Micromonosporales</taxon>
        <taxon>Micromonosporaceae</taxon>
        <taxon>Paractinoplanes</taxon>
    </lineage>
</organism>
<evidence type="ECO:0000313" key="3">
    <source>
        <dbReference type="Proteomes" id="UP000294901"/>
    </source>
</evidence>
<evidence type="ECO:0008006" key="4">
    <source>
        <dbReference type="Google" id="ProtNLM"/>
    </source>
</evidence>
<reference evidence="2 3" key="1">
    <citation type="submission" date="2019-03" db="EMBL/GenBank/DDBJ databases">
        <title>Sequencing the genomes of 1000 actinobacteria strains.</title>
        <authorList>
            <person name="Klenk H.-P."/>
        </authorList>
    </citation>
    <scope>NUCLEOTIDE SEQUENCE [LARGE SCALE GENOMIC DNA]</scope>
    <source>
        <strain evidence="2 3">DSM 43805</strain>
    </source>
</reference>
<comment type="caution">
    <text evidence="2">The sequence shown here is derived from an EMBL/GenBank/DDBJ whole genome shotgun (WGS) entry which is preliminary data.</text>
</comment>
<proteinExistence type="predicted"/>
<dbReference type="Proteomes" id="UP000294901">
    <property type="component" value="Unassembled WGS sequence"/>
</dbReference>
<gene>
    <name evidence="2" type="ORF">C8E87_2748</name>
</gene>
<keyword evidence="1" id="KW-0175">Coiled coil</keyword>
<dbReference type="OrthoDB" id="3755682at2"/>
<dbReference type="RefSeq" id="WP_133873453.1">
    <property type="nucleotide sequence ID" value="NZ_BOMD01000069.1"/>
</dbReference>
<protein>
    <recommendedName>
        <fullName evidence="4">Methyltransferase family protein</fullName>
    </recommendedName>
</protein>
<dbReference type="AlphaFoldDB" id="A0A4R6JR29"/>
<accession>A0A4R6JR29</accession>
<dbReference type="Gene3D" id="3.40.50.150">
    <property type="entry name" value="Vaccinia Virus protein VP39"/>
    <property type="match status" value="1"/>
</dbReference>
<evidence type="ECO:0000313" key="2">
    <source>
        <dbReference type="EMBL" id="TDO39073.1"/>
    </source>
</evidence>
<feature type="coiled-coil region" evidence="1">
    <location>
        <begin position="425"/>
        <end position="466"/>
    </location>
</feature>
<keyword evidence="3" id="KW-1185">Reference proteome</keyword>